<reference evidence="1" key="2">
    <citation type="submission" date="2020-11" db="EMBL/GenBank/DDBJ databases">
        <authorList>
            <person name="McCartney M.A."/>
            <person name="Auch B."/>
            <person name="Kono T."/>
            <person name="Mallez S."/>
            <person name="Becker A."/>
            <person name="Gohl D.M."/>
            <person name="Silverstein K.A.T."/>
            <person name="Koren S."/>
            <person name="Bechman K.B."/>
            <person name="Herman A."/>
            <person name="Abrahante J.E."/>
            <person name="Garbe J."/>
        </authorList>
    </citation>
    <scope>NUCLEOTIDE SEQUENCE</scope>
    <source>
        <strain evidence="1">Duluth1</strain>
        <tissue evidence="1">Whole animal</tissue>
    </source>
</reference>
<keyword evidence="2" id="KW-1185">Reference proteome</keyword>
<organism evidence="1 2">
    <name type="scientific">Dreissena polymorpha</name>
    <name type="common">Zebra mussel</name>
    <name type="synonym">Mytilus polymorpha</name>
    <dbReference type="NCBI Taxonomy" id="45954"/>
    <lineage>
        <taxon>Eukaryota</taxon>
        <taxon>Metazoa</taxon>
        <taxon>Spiralia</taxon>
        <taxon>Lophotrochozoa</taxon>
        <taxon>Mollusca</taxon>
        <taxon>Bivalvia</taxon>
        <taxon>Autobranchia</taxon>
        <taxon>Heteroconchia</taxon>
        <taxon>Euheterodonta</taxon>
        <taxon>Imparidentia</taxon>
        <taxon>Neoheterodontei</taxon>
        <taxon>Myida</taxon>
        <taxon>Dreissenoidea</taxon>
        <taxon>Dreissenidae</taxon>
        <taxon>Dreissena</taxon>
    </lineage>
</organism>
<dbReference type="AlphaFoldDB" id="A0A9D4BF65"/>
<gene>
    <name evidence="1" type="ORF">DPMN_075749</name>
</gene>
<reference evidence="1" key="1">
    <citation type="journal article" date="2019" name="bioRxiv">
        <title>The Genome of the Zebra Mussel, Dreissena polymorpha: A Resource for Invasive Species Research.</title>
        <authorList>
            <person name="McCartney M.A."/>
            <person name="Auch B."/>
            <person name="Kono T."/>
            <person name="Mallez S."/>
            <person name="Zhang Y."/>
            <person name="Obille A."/>
            <person name="Becker A."/>
            <person name="Abrahante J.E."/>
            <person name="Garbe J."/>
            <person name="Badalamenti J.P."/>
            <person name="Herman A."/>
            <person name="Mangelson H."/>
            <person name="Liachko I."/>
            <person name="Sullivan S."/>
            <person name="Sone E.D."/>
            <person name="Koren S."/>
            <person name="Silverstein K.A.T."/>
            <person name="Beckman K.B."/>
            <person name="Gohl D.M."/>
        </authorList>
    </citation>
    <scope>NUCLEOTIDE SEQUENCE</scope>
    <source>
        <strain evidence="1">Duluth1</strain>
        <tissue evidence="1">Whole animal</tissue>
    </source>
</reference>
<comment type="caution">
    <text evidence="1">The sequence shown here is derived from an EMBL/GenBank/DDBJ whole genome shotgun (WGS) entry which is preliminary data.</text>
</comment>
<evidence type="ECO:0000313" key="2">
    <source>
        <dbReference type="Proteomes" id="UP000828390"/>
    </source>
</evidence>
<sequence length="66" mass="7751">MTWEQIAMTLQINITTVYNHIGRLSAETLYRYPSRMGYQSFSDKNMDAEWSPKGVLDHEVNAKRQK</sequence>
<accession>A0A9D4BF65</accession>
<dbReference type="Proteomes" id="UP000828390">
    <property type="component" value="Unassembled WGS sequence"/>
</dbReference>
<dbReference type="EMBL" id="JAIWYP010000015">
    <property type="protein sequence ID" value="KAH3700770.1"/>
    <property type="molecule type" value="Genomic_DNA"/>
</dbReference>
<name>A0A9D4BF65_DREPO</name>
<evidence type="ECO:0000313" key="1">
    <source>
        <dbReference type="EMBL" id="KAH3700770.1"/>
    </source>
</evidence>
<protein>
    <submittedName>
        <fullName evidence="1">Uncharacterized protein</fullName>
    </submittedName>
</protein>
<proteinExistence type="predicted"/>